<sequence length="292" mass="34008">MTKTKKSYCLRCDFKTNHNILDKHGIRSDNEDYDYAIDYMIVQCLGCERISFREEFIDIESAYPNENGEWIPEITVELYPKKLRAKRKLESTHILPDRIKLVYEESIKAYNADCFILTGVAFRAIIEAICLEKEIPGRNLEKKINALVRNKLITEKESKRLHSIRFIGNDSVHEMKAPREESLKIVLNIIEHLLNNLYLIDYNSQNHLETVIDQFGEFTELLSYTLPKFEKGEEIPIAKILGKKVRRLNGRLSDFETELISKIGTNEYNLLEVGKIDTYGESTSQVQHFVIK</sequence>
<organism evidence="2 3">
    <name type="scientific">Gelidibacter salicanalis</name>
    <dbReference type="NCBI Taxonomy" id="291193"/>
    <lineage>
        <taxon>Bacteria</taxon>
        <taxon>Pseudomonadati</taxon>
        <taxon>Bacteroidota</taxon>
        <taxon>Flavobacteriia</taxon>
        <taxon>Flavobacteriales</taxon>
        <taxon>Flavobacteriaceae</taxon>
        <taxon>Gelidibacter</taxon>
    </lineage>
</organism>
<evidence type="ECO:0000313" key="3">
    <source>
        <dbReference type="Proteomes" id="UP000662373"/>
    </source>
</evidence>
<name>A0A934KK84_9FLAO</name>
<dbReference type="RefSeq" id="WP_199599049.1">
    <property type="nucleotide sequence ID" value="NZ_JAEHJZ010000022.1"/>
</dbReference>
<evidence type="ECO:0000313" key="2">
    <source>
        <dbReference type="EMBL" id="MBJ7880986.1"/>
    </source>
</evidence>
<dbReference type="EMBL" id="JAEHJZ010000022">
    <property type="protein sequence ID" value="MBJ7880986.1"/>
    <property type="molecule type" value="Genomic_DNA"/>
</dbReference>
<dbReference type="InterPro" id="IPR025285">
    <property type="entry name" value="DUF4145"/>
</dbReference>
<keyword evidence="3" id="KW-1185">Reference proteome</keyword>
<dbReference type="Pfam" id="PF13643">
    <property type="entry name" value="DUF4145"/>
    <property type="match status" value="1"/>
</dbReference>
<gene>
    <name evidence="2" type="ORF">JEM65_10050</name>
</gene>
<evidence type="ECO:0000259" key="1">
    <source>
        <dbReference type="Pfam" id="PF13643"/>
    </source>
</evidence>
<reference evidence="2 3" key="1">
    <citation type="submission" date="2020-09" db="EMBL/GenBank/DDBJ databases">
        <title>Draft genome of Gelidibacter salicanalis PAMC21136.</title>
        <authorList>
            <person name="Park H."/>
        </authorList>
    </citation>
    <scope>NUCLEOTIDE SEQUENCE [LARGE SCALE GENOMIC DNA]</scope>
    <source>
        <strain evidence="2 3">PAMC21136</strain>
    </source>
</reference>
<dbReference type="AlphaFoldDB" id="A0A934KK84"/>
<accession>A0A934KK84</accession>
<feature type="domain" description="DUF4145" evidence="1">
    <location>
        <begin position="106"/>
        <end position="191"/>
    </location>
</feature>
<dbReference type="Proteomes" id="UP000662373">
    <property type="component" value="Unassembled WGS sequence"/>
</dbReference>
<proteinExistence type="predicted"/>
<protein>
    <submittedName>
        <fullName evidence="2">DUF4145 domain-containing protein</fullName>
    </submittedName>
</protein>
<comment type="caution">
    <text evidence="2">The sequence shown here is derived from an EMBL/GenBank/DDBJ whole genome shotgun (WGS) entry which is preliminary data.</text>
</comment>